<dbReference type="EMBL" id="NDWU01000004">
    <property type="protein sequence ID" value="PUA33735.1"/>
    <property type="molecule type" value="Genomic_DNA"/>
</dbReference>
<sequence>MPKIYLSSGAATREEIDAYYSMILDLCNSIGLLQDFRPGAEMEKLATSKVLQMLLNLKEELRRRGAYDLSDRIRESLKEVGILVEGTKERQRVRLKR</sequence>
<comment type="caution">
    <text evidence="1">The sequence shown here is derived from an EMBL/GenBank/DDBJ whole genome shotgun (WGS) entry which is preliminary data.</text>
</comment>
<accession>A0A2R7Y876</accession>
<dbReference type="Proteomes" id="UP000244066">
    <property type="component" value="Unassembled WGS sequence"/>
</dbReference>
<dbReference type="SUPFAM" id="SSF47323">
    <property type="entry name" value="Anticodon-binding domain of a subclass of class I aminoacyl-tRNA synthetases"/>
    <property type="match status" value="1"/>
</dbReference>
<evidence type="ECO:0000313" key="2">
    <source>
        <dbReference type="Proteomes" id="UP000244066"/>
    </source>
</evidence>
<gene>
    <name evidence="1" type="ORF">B9J98_01965</name>
</gene>
<name>A0A2R7Y876_9ARCH</name>
<protein>
    <submittedName>
        <fullName evidence="1">Uncharacterized protein</fullName>
    </submittedName>
</protein>
<dbReference type="AlphaFoldDB" id="A0A2R7Y876"/>
<organism evidence="1 2">
    <name type="scientific">Candidatus Terraquivivens tikiterensis</name>
    <dbReference type="NCBI Taxonomy" id="1980982"/>
    <lineage>
        <taxon>Archaea</taxon>
        <taxon>Nitrososphaerota</taxon>
        <taxon>Candidatus Wolframiiraptoraceae</taxon>
        <taxon>Candidatus Terraquivivens</taxon>
    </lineage>
</organism>
<proteinExistence type="predicted"/>
<dbReference type="GO" id="GO:0005524">
    <property type="term" value="F:ATP binding"/>
    <property type="evidence" value="ECO:0007669"/>
    <property type="project" value="InterPro"/>
</dbReference>
<evidence type="ECO:0000313" key="1">
    <source>
        <dbReference type="EMBL" id="PUA33735.1"/>
    </source>
</evidence>
<dbReference type="GO" id="GO:0006418">
    <property type="term" value="P:tRNA aminoacylation for protein translation"/>
    <property type="evidence" value="ECO:0007669"/>
    <property type="project" value="InterPro"/>
</dbReference>
<dbReference type="GO" id="GO:0004812">
    <property type="term" value="F:aminoacyl-tRNA ligase activity"/>
    <property type="evidence" value="ECO:0007669"/>
    <property type="project" value="InterPro"/>
</dbReference>
<reference evidence="1 2" key="1">
    <citation type="submission" date="2017-04" db="EMBL/GenBank/DDBJ databases">
        <title>Draft Aigarchaeota genome from a New Zealand hot spring.</title>
        <authorList>
            <person name="Reysenbach A.-L."/>
            <person name="Donaho J.A."/>
            <person name="Gerhart J."/>
            <person name="Kelley J.F."/>
            <person name="Kouba K."/>
            <person name="Podar M."/>
            <person name="Stott M."/>
        </authorList>
    </citation>
    <scope>NUCLEOTIDE SEQUENCE [LARGE SCALE GENOMIC DNA]</scope>
    <source>
        <strain evidence="1">NZ13_MG1</strain>
    </source>
</reference>
<dbReference type="InterPro" id="IPR009080">
    <property type="entry name" value="tRNAsynth_Ia_anticodon-bd"/>
</dbReference>
<dbReference type="Gene3D" id="1.20.120.1910">
    <property type="entry name" value="Cysteine-tRNA ligase, C-terminal anti-codon recognition domain"/>
    <property type="match status" value="1"/>
</dbReference>